<name>A0ABD6EL58_9BILA</name>
<feature type="compositionally biased region" description="Basic and acidic residues" evidence="1">
    <location>
        <begin position="381"/>
        <end position="392"/>
    </location>
</feature>
<feature type="domain" description="Hyaluronan/mRNA-binding protein" evidence="2">
    <location>
        <begin position="227"/>
        <end position="332"/>
    </location>
</feature>
<dbReference type="PANTHER" id="PTHR12299:SF17">
    <property type="entry name" value="AT19571P-RELATED"/>
    <property type="match status" value="1"/>
</dbReference>
<evidence type="ECO:0000259" key="2">
    <source>
        <dbReference type="SMART" id="SM01233"/>
    </source>
</evidence>
<evidence type="ECO:0000313" key="4">
    <source>
        <dbReference type="Proteomes" id="UP001608902"/>
    </source>
</evidence>
<comment type="caution">
    <text evidence="3">The sequence shown here is derived from an EMBL/GenBank/DDBJ whole genome shotgun (WGS) entry which is preliminary data.</text>
</comment>
<feature type="compositionally biased region" description="Basic and acidic residues" evidence="1">
    <location>
        <begin position="229"/>
        <end position="251"/>
    </location>
</feature>
<evidence type="ECO:0000256" key="1">
    <source>
        <dbReference type="SAM" id="MobiDB-lite"/>
    </source>
</evidence>
<dbReference type="Pfam" id="PF04774">
    <property type="entry name" value="HABP4_PAI-RBP1"/>
    <property type="match status" value="1"/>
</dbReference>
<feature type="compositionally biased region" description="Gly residues" evidence="1">
    <location>
        <begin position="159"/>
        <end position="168"/>
    </location>
</feature>
<dbReference type="EMBL" id="JBGFUD010005661">
    <property type="protein sequence ID" value="MFH4980511.1"/>
    <property type="molecule type" value="Genomic_DNA"/>
</dbReference>
<feature type="compositionally biased region" description="Basic and acidic residues" evidence="1">
    <location>
        <begin position="123"/>
        <end position="141"/>
    </location>
</feature>
<reference evidence="3 4" key="1">
    <citation type="submission" date="2024-08" db="EMBL/GenBank/DDBJ databases">
        <title>Gnathostoma spinigerum genome.</title>
        <authorList>
            <person name="Gonzalez-Bertolin B."/>
            <person name="Monzon S."/>
            <person name="Zaballos A."/>
            <person name="Jimenez P."/>
            <person name="Dekumyoy P."/>
            <person name="Varona S."/>
            <person name="Cuesta I."/>
            <person name="Sumanam S."/>
            <person name="Adisakwattana P."/>
            <person name="Gasser R.B."/>
            <person name="Hernandez-Gonzalez A."/>
            <person name="Young N.D."/>
            <person name="Perteguer M.J."/>
        </authorList>
    </citation>
    <scope>NUCLEOTIDE SEQUENCE [LARGE SCALE GENOMIC DNA]</scope>
    <source>
        <strain evidence="3">AL3</strain>
        <tissue evidence="3">Liver</tissue>
    </source>
</reference>
<dbReference type="SMART" id="SM01233">
    <property type="entry name" value="HABP4_PAI-RBP1"/>
    <property type="match status" value="1"/>
</dbReference>
<dbReference type="Proteomes" id="UP001608902">
    <property type="component" value="Unassembled WGS sequence"/>
</dbReference>
<feature type="compositionally biased region" description="Basic and acidic residues" evidence="1">
    <location>
        <begin position="31"/>
        <end position="53"/>
    </location>
</feature>
<feature type="region of interest" description="Disordered" evidence="1">
    <location>
        <begin position="31"/>
        <end position="265"/>
    </location>
</feature>
<sequence length="426" mass="46948">MVEYGVNVANKFGFLSDDEVEDPDVILKRAEAASKKEERTPSQKKAEKHAAAERKKKAAAAAALSAAQREQEAKKTAALGSGRRDAADKENRPSGERGRGRGRGRGGWRRRDGDPRMNAGNEADQRLNADRGNEGVERGPNEPRGGYGRGRVFRAGGRTFRGGRGGGINFNAIQPTEGDNERPVVNGTQIGDSERVSEFTGGRGGFRSQRGRGGYDGERWYRGRGGRGRMFDRLSGSDRIGVKPMEKKDGYGKGNWGTEQDDLTGATENIEAVVNEGVKSEEVMPPREKTEEELRAEAEAEELMKQKTLDEFKAEMEKRERPHFNLRKAGEGTNDKEFAKLVPLRKEGIVEAPEEEVVVVRREPRAKRLDIEYYFTDEVRGGRGGRIRDGGYRGRGGRGNREGRGPRVNQGAFEVSPDAFPALGAQ</sequence>
<gene>
    <name evidence="3" type="ORF">AB6A40_007220</name>
</gene>
<keyword evidence="4" id="KW-1185">Reference proteome</keyword>
<feature type="compositionally biased region" description="Low complexity" evidence="1">
    <location>
        <begin position="59"/>
        <end position="68"/>
    </location>
</feature>
<dbReference type="PANTHER" id="PTHR12299">
    <property type="entry name" value="HYALURONIC ACID-BINDING PROTEIN 4"/>
    <property type="match status" value="1"/>
</dbReference>
<feature type="region of interest" description="Disordered" evidence="1">
    <location>
        <begin position="381"/>
        <end position="426"/>
    </location>
</feature>
<dbReference type="AlphaFoldDB" id="A0ABD6EL58"/>
<organism evidence="3 4">
    <name type="scientific">Gnathostoma spinigerum</name>
    <dbReference type="NCBI Taxonomy" id="75299"/>
    <lineage>
        <taxon>Eukaryota</taxon>
        <taxon>Metazoa</taxon>
        <taxon>Ecdysozoa</taxon>
        <taxon>Nematoda</taxon>
        <taxon>Chromadorea</taxon>
        <taxon>Rhabditida</taxon>
        <taxon>Spirurina</taxon>
        <taxon>Gnathostomatomorpha</taxon>
        <taxon>Gnathostomatoidea</taxon>
        <taxon>Gnathostomatidae</taxon>
        <taxon>Gnathostoma</taxon>
    </lineage>
</organism>
<dbReference type="Gene3D" id="6.10.140.1040">
    <property type="match status" value="1"/>
</dbReference>
<feature type="compositionally biased region" description="Basic and acidic residues" evidence="1">
    <location>
        <begin position="82"/>
        <end position="99"/>
    </location>
</feature>
<protein>
    <recommendedName>
        <fullName evidence="2">Hyaluronan/mRNA-binding protein domain-containing protein</fullName>
    </recommendedName>
</protein>
<accession>A0ABD6EL58</accession>
<evidence type="ECO:0000313" key="3">
    <source>
        <dbReference type="EMBL" id="MFH4980511.1"/>
    </source>
</evidence>
<proteinExistence type="predicted"/>
<dbReference type="InterPro" id="IPR006861">
    <property type="entry name" value="HABP4_PAIRBP1-bd"/>
</dbReference>
<dbReference type="InterPro" id="IPR039764">
    <property type="entry name" value="HABP4/SERBP1-like"/>
</dbReference>